<dbReference type="SUPFAM" id="SSF53756">
    <property type="entry name" value="UDP-Glycosyltransferase/glycogen phosphorylase"/>
    <property type="match status" value="1"/>
</dbReference>
<dbReference type="InterPro" id="IPR015393">
    <property type="entry name" value="DUF1972"/>
</dbReference>
<sequence>MVYIMQNVFIVGAKNCGAYGGYETFLDKLTEYHENNNRIKYHIAWKGTENKEFEYHNAHCFQIKVPNIGPAQAIYYDVAALKYCIKYIKKHNISNPIVYVLACRIGPFARKFHKQIQKLGGKMYVNPDGHEWMRAKWSRPIRWYWKKSEQLMVKNCDLLVCDSKNIEKYIHKCYDKYNPKTTFIAYGADLTPSKLSDDDDKLINWYKDKGLKKKEYYLVVGRFVPENSFEIMIKEFMKSDSKRDFAIITTADDKFQAQLEEKLHYKSDKRIKFVGTVYDQELLKKIRENAYAYFHGHTVGGTNPSLIEALGSTDLNLLVNVGFNKEVAEDGALYWGREEGSLSKLINKADSLSDDEISSLGNKAKERVRKEYTWEKISGMYEELFTK</sequence>
<accession>D4S1W3</accession>
<protein>
    <recommendedName>
        <fullName evidence="1">DUF1972 domain-containing protein</fullName>
    </recommendedName>
</protein>
<dbReference type="AlphaFoldDB" id="D4S1W3"/>
<name>D4S1W3_9FIRM</name>
<keyword evidence="3" id="KW-1185">Reference proteome</keyword>
<dbReference type="NCBIfam" id="NF046071">
    <property type="entry name" value="B1-4RhmsylTfaseCps2T"/>
    <property type="match status" value="1"/>
</dbReference>
<dbReference type="eggNOG" id="COG0438">
    <property type="taxonomic scope" value="Bacteria"/>
</dbReference>
<comment type="caution">
    <text evidence="2">The sequence shown here is derived from an EMBL/GenBank/DDBJ whole genome shotgun (WGS) entry which is preliminary data.</text>
</comment>
<proteinExistence type="predicted"/>
<evidence type="ECO:0000259" key="1">
    <source>
        <dbReference type="Pfam" id="PF09314"/>
    </source>
</evidence>
<gene>
    <name evidence="2" type="ORF">BUTYVIB_02085</name>
</gene>
<evidence type="ECO:0000313" key="3">
    <source>
        <dbReference type="Proteomes" id="UP000006238"/>
    </source>
</evidence>
<dbReference type="PANTHER" id="PTHR46401:SF8">
    <property type="entry name" value="BLL6006 PROTEIN"/>
    <property type="match status" value="1"/>
</dbReference>
<dbReference type="HOGENOM" id="CLU_009583_3_0_9"/>
<feature type="domain" description="DUF1972" evidence="1">
    <location>
        <begin position="5"/>
        <end position="189"/>
    </location>
</feature>
<dbReference type="GO" id="GO:0016757">
    <property type="term" value="F:glycosyltransferase activity"/>
    <property type="evidence" value="ECO:0007669"/>
    <property type="project" value="TreeGrafter"/>
</dbReference>
<dbReference type="Gene3D" id="3.40.50.2000">
    <property type="entry name" value="Glycogen Phosphorylase B"/>
    <property type="match status" value="2"/>
</dbReference>
<dbReference type="Pfam" id="PF09314">
    <property type="entry name" value="DUF1972"/>
    <property type="match status" value="1"/>
</dbReference>
<organism evidence="2 3">
    <name type="scientific">Eshraghiella crossota DSM 2876</name>
    <dbReference type="NCBI Taxonomy" id="511680"/>
    <lineage>
        <taxon>Bacteria</taxon>
        <taxon>Bacillati</taxon>
        <taxon>Bacillota</taxon>
        <taxon>Clostridia</taxon>
        <taxon>Lachnospirales</taxon>
        <taxon>Lachnospiraceae</taxon>
        <taxon>Eshraghiella</taxon>
    </lineage>
</organism>
<dbReference type="STRING" id="45851.BHV86_07860"/>
<dbReference type="EMBL" id="ABWN01000035">
    <property type="protein sequence ID" value="EFF67861.1"/>
    <property type="molecule type" value="Genomic_DNA"/>
</dbReference>
<evidence type="ECO:0000313" key="2">
    <source>
        <dbReference type="EMBL" id="EFF67861.1"/>
    </source>
</evidence>
<reference evidence="2 3" key="1">
    <citation type="submission" date="2010-02" db="EMBL/GenBank/DDBJ databases">
        <authorList>
            <person name="Weinstock G."/>
            <person name="Sodergren E."/>
            <person name="Clifton S."/>
            <person name="Fulton L."/>
            <person name="Fulton B."/>
            <person name="Courtney L."/>
            <person name="Fronick C."/>
            <person name="Harrison M."/>
            <person name="Strong C."/>
            <person name="Farmer C."/>
            <person name="Delahaunty K."/>
            <person name="Markovic C."/>
            <person name="Hall O."/>
            <person name="Minx P."/>
            <person name="Tomlinson C."/>
            <person name="Mitreva M."/>
            <person name="Nelson J."/>
            <person name="Hou S."/>
            <person name="Wollam A."/>
            <person name="Pepin K.H."/>
            <person name="Johnson M."/>
            <person name="Bhonagiri V."/>
            <person name="Zhang X."/>
            <person name="Suruliraj S."/>
            <person name="Warren W."/>
            <person name="Chinwalla A."/>
            <person name="Mardis E.R."/>
            <person name="Wilson R.K."/>
        </authorList>
    </citation>
    <scope>NUCLEOTIDE SEQUENCE [LARGE SCALE GENOMIC DNA]</scope>
    <source>
        <strain evidence="2 3">DSM 2876</strain>
    </source>
</reference>
<dbReference type="PANTHER" id="PTHR46401">
    <property type="entry name" value="GLYCOSYLTRANSFERASE WBBK-RELATED"/>
    <property type="match status" value="1"/>
</dbReference>
<dbReference type="Proteomes" id="UP000006238">
    <property type="component" value="Unassembled WGS sequence"/>
</dbReference>